<feature type="domain" description="AsmA" evidence="1">
    <location>
        <begin position="282"/>
        <end position="489"/>
    </location>
</feature>
<reference evidence="2 3" key="1">
    <citation type="submission" date="2017-03" db="EMBL/GenBank/DDBJ databases">
        <title>Genome sequence of Sphingomonas dokdonensis DSM 21029.</title>
        <authorList>
            <person name="Poehlein A."/>
            <person name="Wuebbeler J.H."/>
            <person name="Steinbuechel A."/>
            <person name="Daniel R."/>
        </authorList>
    </citation>
    <scope>NUCLEOTIDE SEQUENCE [LARGE SCALE GENOMIC DNA]</scope>
    <source>
        <strain evidence="2 3">DSM 21029</strain>
    </source>
</reference>
<feature type="domain" description="AsmA" evidence="1">
    <location>
        <begin position="10"/>
        <end position="132"/>
    </location>
</feature>
<dbReference type="Pfam" id="PF05170">
    <property type="entry name" value="AsmA"/>
    <property type="match status" value="2"/>
</dbReference>
<organism evidence="2 3">
    <name type="scientific">Sphingomonas dokdonensis</name>
    <dbReference type="NCBI Taxonomy" id="344880"/>
    <lineage>
        <taxon>Bacteria</taxon>
        <taxon>Pseudomonadati</taxon>
        <taxon>Pseudomonadota</taxon>
        <taxon>Alphaproteobacteria</taxon>
        <taxon>Sphingomonadales</taxon>
        <taxon>Sphingomonadaceae</taxon>
        <taxon>Sphingomonas</taxon>
    </lineage>
</organism>
<comment type="caution">
    <text evidence="2">The sequence shown here is derived from an EMBL/GenBank/DDBJ whole genome shotgun (WGS) entry which is preliminary data.</text>
</comment>
<dbReference type="AlphaFoldDB" id="A0A245ZF61"/>
<dbReference type="EMBL" id="NBBI01000006">
    <property type="protein sequence ID" value="OWK28392.1"/>
    <property type="molecule type" value="Genomic_DNA"/>
</dbReference>
<dbReference type="PANTHER" id="PTHR30441:SF4">
    <property type="entry name" value="PROTEIN ASMA"/>
    <property type="match status" value="1"/>
</dbReference>
<keyword evidence="3" id="KW-1185">Reference proteome</keyword>
<dbReference type="PANTHER" id="PTHR30441">
    <property type="entry name" value="DUF748 DOMAIN-CONTAINING PROTEIN"/>
    <property type="match status" value="1"/>
</dbReference>
<gene>
    <name evidence="2" type="ORF">SPDO_27940</name>
</gene>
<sequence>MVRWLFGSRLRMAAALITALLALVALTLAAFPWGVLKGTLENRMTARFGRPVTIGAMERVDHFGFATVVRLRDVTLPGPAWAGDPDLARVARMEIGFNSLSLLTGHLALHDVTIDGAQLYLFRAADGRESWHGTTGRGGKGGGGLQDLVVRQSRLTYVDQKQDRRFTLQVASDPKAGLRLRGDGTIRGTPVQVAAQAPAISSVNEGKWPFDVRLTGRALTMHAKGIMAAPLDTGHMSLEVTAEASDLKLVDAIIEAGLFRTQPVTLSASVRREPDKWLIDRLSGRIGRSDLSGKLVLNKEGERTKLDGSFESRQLDLDDLSSNEGLRKAAAKKAAIGPRIVPDTRINLAKIGNTDGRISFKVARVVSRHGPSSITSLSGTVALDHRVLTVSPLTIGLPKGRITGRAVVDQADNGPVPLLRLDLRLSDSDIPALAGGGGSVTGQVDARAQLAGRGGTIRQAVGNANGRIGLAARRGALPKEIAEALGFDAGGALLSGSDDRAVLRCVIVGADLRGGRGQVGPFVVDTSQSRLDGQGTITFPDERLAIRLTGAPKHDAVLRLPGSATMSGTISEPDIVVPREVKSVGNLLKALGRAITGKQGPVAQDADCGALARQVLR</sequence>
<evidence type="ECO:0000313" key="3">
    <source>
        <dbReference type="Proteomes" id="UP000197290"/>
    </source>
</evidence>
<dbReference type="InterPro" id="IPR007844">
    <property type="entry name" value="AsmA"/>
</dbReference>
<dbReference type="Proteomes" id="UP000197290">
    <property type="component" value="Unassembled WGS sequence"/>
</dbReference>
<evidence type="ECO:0000313" key="2">
    <source>
        <dbReference type="EMBL" id="OWK28392.1"/>
    </source>
</evidence>
<evidence type="ECO:0000259" key="1">
    <source>
        <dbReference type="Pfam" id="PF05170"/>
    </source>
</evidence>
<dbReference type="GO" id="GO:0005886">
    <property type="term" value="C:plasma membrane"/>
    <property type="evidence" value="ECO:0007669"/>
    <property type="project" value="TreeGrafter"/>
</dbReference>
<dbReference type="InterPro" id="IPR052894">
    <property type="entry name" value="AsmA-related"/>
</dbReference>
<protein>
    <submittedName>
        <fullName evidence="2">AsmA family protein</fullName>
    </submittedName>
</protein>
<accession>A0A245ZF61</accession>
<proteinExistence type="predicted"/>
<name>A0A245ZF61_9SPHN</name>
<dbReference type="GO" id="GO:0090313">
    <property type="term" value="P:regulation of protein targeting to membrane"/>
    <property type="evidence" value="ECO:0007669"/>
    <property type="project" value="TreeGrafter"/>
</dbReference>